<dbReference type="RefSeq" id="WP_380583380.1">
    <property type="nucleotide sequence ID" value="NZ_JBHSQJ010000055.1"/>
</dbReference>
<feature type="transmembrane region" description="Helical" evidence="1">
    <location>
        <begin position="149"/>
        <end position="169"/>
    </location>
</feature>
<sequence length="194" mass="20201">MALQIRATLGLAPWDVLNQGVVRHVSLSYGTVTMIIGAAVLLLWIPLRQRPGLGTISNVFVIGLSVDAGLALVPDGRGLPLRLLLLAAGVVLNAVAGGLYIGARFGPGPRDGLMTGFSRRTGRSIRLVRTVIEVTVLAVGWLLGGQVGIGTVVYAFGIGPLVQVFLRLLTVPDRSRDRVVAVSPAAAPERAAAG</sequence>
<feature type="transmembrane region" description="Helical" evidence="1">
    <location>
        <begin position="124"/>
        <end position="143"/>
    </location>
</feature>
<keyword evidence="3" id="KW-1185">Reference proteome</keyword>
<dbReference type="Proteomes" id="UP001596174">
    <property type="component" value="Unassembled WGS sequence"/>
</dbReference>
<evidence type="ECO:0000313" key="2">
    <source>
        <dbReference type="EMBL" id="MFC5908381.1"/>
    </source>
</evidence>
<organism evidence="2 3">
    <name type="scientific">Streptacidiphilus monticola</name>
    <dbReference type="NCBI Taxonomy" id="2161674"/>
    <lineage>
        <taxon>Bacteria</taxon>
        <taxon>Bacillati</taxon>
        <taxon>Actinomycetota</taxon>
        <taxon>Actinomycetes</taxon>
        <taxon>Kitasatosporales</taxon>
        <taxon>Streptomycetaceae</taxon>
        <taxon>Streptacidiphilus</taxon>
    </lineage>
</organism>
<feature type="transmembrane region" description="Helical" evidence="1">
    <location>
        <begin position="27"/>
        <end position="45"/>
    </location>
</feature>
<evidence type="ECO:0000313" key="3">
    <source>
        <dbReference type="Proteomes" id="UP001596174"/>
    </source>
</evidence>
<feature type="transmembrane region" description="Helical" evidence="1">
    <location>
        <begin position="79"/>
        <end position="103"/>
    </location>
</feature>
<feature type="transmembrane region" description="Helical" evidence="1">
    <location>
        <begin position="52"/>
        <end position="73"/>
    </location>
</feature>
<dbReference type="Pfam" id="PF19700">
    <property type="entry name" value="DUF6198"/>
    <property type="match status" value="1"/>
</dbReference>
<proteinExistence type="predicted"/>
<dbReference type="EMBL" id="JBHSQJ010000055">
    <property type="protein sequence ID" value="MFC5908381.1"/>
    <property type="molecule type" value="Genomic_DNA"/>
</dbReference>
<accession>A0ABW1G3G4</accession>
<comment type="caution">
    <text evidence="2">The sequence shown here is derived from an EMBL/GenBank/DDBJ whole genome shotgun (WGS) entry which is preliminary data.</text>
</comment>
<keyword evidence="1" id="KW-1133">Transmembrane helix</keyword>
<reference evidence="3" key="1">
    <citation type="journal article" date="2019" name="Int. J. Syst. Evol. Microbiol.">
        <title>The Global Catalogue of Microorganisms (GCM) 10K type strain sequencing project: providing services to taxonomists for standard genome sequencing and annotation.</title>
        <authorList>
            <consortium name="The Broad Institute Genomics Platform"/>
            <consortium name="The Broad Institute Genome Sequencing Center for Infectious Disease"/>
            <person name="Wu L."/>
            <person name="Ma J."/>
        </authorList>
    </citation>
    <scope>NUCLEOTIDE SEQUENCE [LARGE SCALE GENOMIC DNA]</scope>
    <source>
        <strain evidence="3">JCM 4816</strain>
    </source>
</reference>
<name>A0ABW1G3G4_9ACTN</name>
<protein>
    <submittedName>
        <fullName evidence="2">YitT family protein</fullName>
    </submittedName>
</protein>
<keyword evidence="1" id="KW-0812">Transmembrane</keyword>
<gene>
    <name evidence="2" type="ORF">ACFP3V_14315</name>
</gene>
<dbReference type="InterPro" id="IPR038750">
    <property type="entry name" value="YczE/YyaS-like"/>
</dbReference>
<dbReference type="PANTHER" id="PTHR40078:SF1">
    <property type="entry name" value="INTEGRAL MEMBRANE PROTEIN"/>
    <property type="match status" value="1"/>
</dbReference>
<keyword evidence="1" id="KW-0472">Membrane</keyword>
<evidence type="ECO:0000256" key="1">
    <source>
        <dbReference type="SAM" id="Phobius"/>
    </source>
</evidence>
<dbReference type="PANTHER" id="PTHR40078">
    <property type="entry name" value="INTEGRAL MEMBRANE PROTEIN-RELATED"/>
    <property type="match status" value="1"/>
</dbReference>